<sequence length="57" mass="5829">MGFSDLLQSAVSQAVSQATNSSGDNNNNNQGGSNQSYGGDSYSERPSHGGNQGGYND</sequence>
<feature type="non-terminal residue" evidence="2">
    <location>
        <position position="57"/>
    </location>
</feature>
<dbReference type="STRING" id="656916.A0A2G7FRG4"/>
<feature type="compositionally biased region" description="Low complexity" evidence="1">
    <location>
        <begin position="20"/>
        <end position="41"/>
    </location>
</feature>
<feature type="compositionally biased region" description="Polar residues" evidence="1">
    <location>
        <begin position="1"/>
        <end position="19"/>
    </location>
</feature>
<dbReference type="Proteomes" id="UP000231358">
    <property type="component" value="Unassembled WGS sequence"/>
</dbReference>
<dbReference type="AlphaFoldDB" id="A0A2G7FRG4"/>
<accession>A0A2G7FRG4</accession>
<name>A0A2G7FRG4_9EURO</name>
<protein>
    <submittedName>
        <fullName evidence="2">Uncharacterized protein</fullName>
    </submittedName>
</protein>
<gene>
    <name evidence="2" type="ORF">AARAC_010766</name>
</gene>
<organism evidence="2 3">
    <name type="scientific">Aspergillus arachidicola</name>
    <dbReference type="NCBI Taxonomy" id="656916"/>
    <lineage>
        <taxon>Eukaryota</taxon>
        <taxon>Fungi</taxon>
        <taxon>Dikarya</taxon>
        <taxon>Ascomycota</taxon>
        <taxon>Pezizomycotina</taxon>
        <taxon>Eurotiomycetes</taxon>
        <taxon>Eurotiomycetidae</taxon>
        <taxon>Eurotiales</taxon>
        <taxon>Aspergillaceae</taxon>
        <taxon>Aspergillus</taxon>
        <taxon>Aspergillus subgen. Circumdati</taxon>
    </lineage>
</organism>
<evidence type="ECO:0000256" key="1">
    <source>
        <dbReference type="SAM" id="MobiDB-lite"/>
    </source>
</evidence>
<evidence type="ECO:0000313" key="2">
    <source>
        <dbReference type="EMBL" id="PIG83220.1"/>
    </source>
</evidence>
<feature type="region of interest" description="Disordered" evidence="1">
    <location>
        <begin position="1"/>
        <end position="57"/>
    </location>
</feature>
<reference evidence="2 3" key="1">
    <citation type="submission" date="2017-05" db="EMBL/GenBank/DDBJ databases">
        <title>Genome sequence for an aflatoxigenic pathogen of Argentinian peanut, Aspergillus arachidicola.</title>
        <authorList>
            <person name="Moore G."/>
            <person name="Beltz S.B."/>
            <person name="Mack B.M."/>
        </authorList>
    </citation>
    <scope>NUCLEOTIDE SEQUENCE [LARGE SCALE GENOMIC DNA]</scope>
    <source>
        <strain evidence="2 3">CBS 117610</strain>
    </source>
</reference>
<evidence type="ECO:0000313" key="3">
    <source>
        <dbReference type="Proteomes" id="UP000231358"/>
    </source>
</evidence>
<proteinExistence type="predicted"/>
<comment type="caution">
    <text evidence="2">The sequence shown here is derived from an EMBL/GenBank/DDBJ whole genome shotgun (WGS) entry which is preliminary data.</text>
</comment>
<keyword evidence="3" id="KW-1185">Reference proteome</keyword>
<dbReference type="EMBL" id="NEXV01000462">
    <property type="protein sequence ID" value="PIG83220.1"/>
    <property type="molecule type" value="Genomic_DNA"/>
</dbReference>